<dbReference type="InterPro" id="IPR018108">
    <property type="entry name" value="MCP_transmembrane"/>
</dbReference>
<evidence type="ECO:0000256" key="12">
    <source>
        <dbReference type="PROSITE-ProRule" id="PRU00282"/>
    </source>
</evidence>
<feature type="repeat" description="Solcar" evidence="12">
    <location>
        <begin position="213"/>
        <end position="306"/>
    </location>
</feature>
<keyword evidence="15" id="KW-1185">Reference proteome</keyword>
<dbReference type="STRING" id="32264.T1L2A7"/>
<dbReference type="AlphaFoldDB" id="T1L2A7"/>
<dbReference type="Proteomes" id="UP000015104">
    <property type="component" value="Unassembled WGS sequence"/>
</dbReference>
<keyword evidence="7" id="KW-1133">Transmembrane helix</keyword>
<evidence type="ECO:0008006" key="16">
    <source>
        <dbReference type="Google" id="ProtNLM"/>
    </source>
</evidence>
<evidence type="ECO:0000256" key="1">
    <source>
        <dbReference type="ARBA" id="ARBA00004448"/>
    </source>
</evidence>
<dbReference type="GO" id="GO:0015093">
    <property type="term" value="F:ferrous iron transmembrane transporter activity"/>
    <property type="evidence" value="ECO:0007669"/>
    <property type="project" value="TreeGrafter"/>
</dbReference>
<keyword evidence="6" id="KW-0999">Mitochondrion inner membrane</keyword>
<evidence type="ECO:0000256" key="8">
    <source>
        <dbReference type="ARBA" id="ARBA00023004"/>
    </source>
</evidence>
<dbReference type="EMBL" id="CAEY01000944">
    <property type="status" value="NOT_ANNOTATED_CDS"/>
    <property type="molecule type" value="Genomic_DNA"/>
</dbReference>
<gene>
    <name evidence="14" type="primary">107369687</name>
</gene>
<reference evidence="15" key="1">
    <citation type="submission" date="2011-08" db="EMBL/GenBank/DDBJ databases">
        <authorList>
            <person name="Rombauts S."/>
        </authorList>
    </citation>
    <scope>NUCLEOTIDE SEQUENCE</scope>
    <source>
        <strain evidence="15">London</strain>
    </source>
</reference>
<dbReference type="InterPro" id="IPR023395">
    <property type="entry name" value="MCP_dom_sf"/>
</dbReference>
<dbReference type="GO" id="GO:0048250">
    <property type="term" value="P:iron import into the mitochondrion"/>
    <property type="evidence" value="ECO:0007669"/>
    <property type="project" value="TreeGrafter"/>
</dbReference>
<evidence type="ECO:0000256" key="4">
    <source>
        <dbReference type="ARBA" id="ARBA00022496"/>
    </source>
</evidence>
<evidence type="ECO:0000256" key="3">
    <source>
        <dbReference type="ARBA" id="ARBA00022448"/>
    </source>
</evidence>
<feature type="repeat" description="Solcar" evidence="12">
    <location>
        <begin position="25"/>
        <end position="113"/>
    </location>
</feature>
<dbReference type="eggNOG" id="KOG0760">
    <property type="taxonomic scope" value="Eukaryota"/>
</dbReference>
<dbReference type="FunFam" id="1.50.40.10:FF:000029">
    <property type="entry name" value="Solute carrier family 25 member 28"/>
    <property type="match status" value="1"/>
</dbReference>
<evidence type="ECO:0000256" key="7">
    <source>
        <dbReference type="ARBA" id="ARBA00022989"/>
    </source>
</evidence>
<evidence type="ECO:0000256" key="10">
    <source>
        <dbReference type="ARBA" id="ARBA00023128"/>
    </source>
</evidence>
<evidence type="ECO:0000256" key="5">
    <source>
        <dbReference type="ARBA" id="ARBA00022692"/>
    </source>
</evidence>
<dbReference type="EnsemblMetazoa" id="tetur33g00240.1">
    <property type="protein sequence ID" value="tetur33g00240.1"/>
    <property type="gene ID" value="tetur33g00240"/>
</dbReference>
<dbReference type="PANTHER" id="PTHR45758">
    <property type="entry name" value="MITOFERRIN-1-RELATED"/>
    <property type="match status" value="1"/>
</dbReference>
<organism evidence="14 15">
    <name type="scientific">Tetranychus urticae</name>
    <name type="common">Two-spotted spider mite</name>
    <dbReference type="NCBI Taxonomy" id="32264"/>
    <lineage>
        <taxon>Eukaryota</taxon>
        <taxon>Metazoa</taxon>
        <taxon>Ecdysozoa</taxon>
        <taxon>Arthropoda</taxon>
        <taxon>Chelicerata</taxon>
        <taxon>Arachnida</taxon>
        <taxon>Acari</taxon>
        <taxon>Acariformes</taxon>
        <taxon>Trombidiformes</taxon>
        <taxon>Prostigmata</taxon>
        <taxon>Eleutherengona</taxon>
        <taxon>Raphignathae</taxon>
        <taxon>Tetranychoidea</taxon>
        <taxon>Tetranychidae</taxon>
        <taxon>Tetranychus</taxon>
    </lineage>
</organism>
<dbReference type="OrthoDB" id="43906at2759"/>
<dbReference type="PROSITE" id="PS50920">
    <property type="entry name" value="SOLCAR"/>
    <property type="match status" value="3"/>
</dbReference>
<keyword evidence="5 12" id="KW-0812">Transmembrane</keyword>
<evidence type="ECO:0000313" key="15">
    <source>
        <dbReference type="Proteomes" id="UP000015104"/>
    </source>
</evidence>
<comment type="similarity">
    <text evidence="2 13">Belongs to the mitochondrial carrier (TC 2.A.29) family.</text>
</comment>
<dbReference type="PANTHER" id="PTHR45758:SF20">
    <property type="entry name" value="MITOFERRIN-2"/>
    <property type="match status" value="1"/>
</dbReference>
<keyword evidence="10" id="KW-0496">Mitochondrion</keyword>
<evidence type="ECO:0000256" key="11">
    <source>
        <dbReference type="ARBA" id="ARBA00023136"/>
    </source>
</evidence>
<dbReference type="KEGG" id="tut:107369687"/>
<evidence type="ECO:0000256" key="2">
    <source>
        <dbReference type="ARBA" id="ARBA00006375"/>
    </source>
</evidence>
<accession>T1L2A7</accession>
<reference evidence="14" key="2">
    <citation type="submission" date="2015-06" db="UniProtKB">
        <authorList>
            <consortium name="EnsemblMetazoa"/>
        </authorList>
    </citation>
    <scope>IDENTIFICATION</scope>
</reference>
<evidence type="ECO:0000313" key="14">
    <source>
        <dbReference type="EnsemblMetazoa" id="tetur33g00240.1"/>
    </source>
</evidence>
<keyword evidence="11 12" id="KW-0472">Membrane</keyword>
<dbReference type="SUPFAM" id="SSF103506">
    <property type="entry name" value="Mitochondrial carrier"/>
    <property type="match status" value="1"/>
</dbReference>
<feature type="repeat" description="Solcar" evidence="12">
    <location>
        <begin position="122"/>
        <end position="206"/>
    </location>
</feature>
<evidence type="ECO:0000256" key="9">
    <source>
        <dbReference type="ARBA" id="ARBA00023065"/>
    </source>
</evidence>
<keyword evidence="8" id="KW-0408">Iron</keyword>
<dbReference type="HOGENOM" id="CLU_122220_0_0_1"/>
<sequence length="312" mass="34642">MNLESSNLPIFNDEENVYESLPSHYSFHIHMAAGALAGIVEHCVMFPVDSVKTRMQSLYPSPKATYKSVPEALYKIVRHEGIKRPFRGVSVTLIGAGPAHAFYFSIYEKVKRSISGTETGGQSPVAQIAAGCLATIFHDAWMNPAETIKQRLQIYNSQHSRAFPCFISICKNEGIKAFYRSYTTQLSMNIPFHCVHLVAYEYSQELLNPNRQYNPTTHMASGAIGGAVASAITTPLDVCKTLLNTQDPRTLKVSKQARINGFFHAIGTIYQCCGIKGYFNGLQARVIYSIPSTALSWLAYESFKAFLKSESN</sequence>
<proteinExistence type="inferred from homology"/>
<name>T1L2A7_TETUR</name>
<evidence type="ECO:0000256" key="13">
    <source>
        <dbReference type="RuleBase" id="RU000488"/>
    </source>
</evidence>
<dbReference type="OMA" id="WRPMRGM"/>
<keyword evidence="4" id="KW-0410">Iron transport</keyword>
<dbReference type="Pfam" id="PF00153">
    <property type="entry name" value="Mito_carr"/>
    <property type="match status" value="3"/>
</dbReference>
<keyword evidence="3 13" id="KW-0813">Transport</keyword>
<evidence type="ECO:0000256" key="6">
    <source>
        <dbReference type="ARBA" id="ARBA00022792"/>
    </source>
</evidence>
<comment type="subcellular location">
    <subcellularLocation>
        <location evidence="1">Mitochondrion inner membrane</location>
        <topology evidence="1">Multi-pass membrane protein</topology>
    </subcellularLocation>
</comment>
<keyword evidence="9" id="KW-0406">Ion transport</keyword>
<dbReference type="GO" id="GO:0005743">
    <property type="term" value="C:mitochondrial inner membrane"/>
    <property type="evidence" value="ECO:0007669"/>
    <property type="project" value="UniProtKB-SubCell"/>
</dbReference>
<dbReference type="Gene3D" id="1.50.40.10">
    <property type="entry name" value="Mitochondrial carrier domain"/>
    <property type="match status" value="2"/>
</dbReference>
<protein>
    <recommendedName>
        <fullName evidence="16">Mitoferrin</fullName>
    </recommendedName>
</protein>